<reference evidence="1 2" key="1">
    <citation type="submission" date="2018-03" db="EMBL/GenBank/DDBJ databases">
        <title>First report of an OXA-48+CTX-M-M-producing Kluyvera ascorbata clone recovered from patients admitted in a University Hospital in Madrid, Spain.</title>
        <authorList>
            <person name="Hernandez-Garcia M."/>
            <person name="Leon-Sampedro R."/>
            <person name="Perez-Viso B."/>
            <person name="Morosini M.I."/>
            <person name="Lopez-Fresnena N."/>
            <person name="Coque T.M."/>
            <person name="Bonten M."/>
            <person name="Malhotra-Kumar S."/>
            <person name="Ruiz-Garbajosa P."/>
            <person name="Canton R."/>
        </authorList>
    </citation>
    <scope>NUCLEOTIDE SEQUENCE [LARGE SCALE GENOMIC DNA]</scope>
    <source>
        <strain evidence="1 2">KA2</strain>
    </source>
</reference>
<proteinExistence type="predicted"/>
<evidence type="ECO:0000313" key="1">
    <source>
        <dbReference type="EMBL" id="PSR47141.1"/>
    </source>
</evidence>
<organism evidence="1 2">
    <name type="scientific">Kluyvera genomosp. 2</name>
    <dbReference type="NCBI Taxonomy" id="2774054"/>
    <lineage>
        <taxon>Bacteria</taxon>
        <taxon>Pseudomonadati</taxon>
        <taxon>Pseudomonadota</taxon>
        <taxon>Gammaproteobacteria</taxon>
        <taxon>Enterobacterales</taxon>
        <taxon>Enterobacteriaceae</taxon>
        <taxon>Kluyvera</taxon>
    </lineage>
</organism>
<dbReference type="EMBL" id="PYHO01000005">
    <property type="protein sequence ID" value="PSR47141.1"/>
    <property type="molecule type" value="Genomic_DNA"/>
</dbReference>
<protein>
    <submittedName>
        <fullName evidence="1">Uncharacterized protein</fullName>
    </submittedName>
</protein>
<sequence>MEKKGLVRIYRRNDLQLMVLLTAEGQSLANQLIKEENRTDCLNDVAGEEHLPYRKTPKDGTKLVSISLLGQEYITRQAALVIYAQGNTGLKLWLEENETVTIHGSLSTTVELYRMCYQTGLPVHTVALVADDMPTTAAEEAGRA</sequence>
<dbReference type="AlphaFoldDB" id="A0A2T2Y3R7"/>
<keyword evidence="2" id="KW-1185">Reference proteome</keyword>
<comment type="caution">
    <text evidence="1">The sequence shown here is derived from an EMBL/GenBank/DDBJ whole genome shotgun (WGS) entry which is preliminary data.</text>
</comment>
<name>A0A2T2Y3R7_9ENTR</name>
<evidence type="ECO:0000313" key="2">
    <source>
        <dbReference type="Proteomes" id="UP000240892"/>
    </source>
</evidence>
<gene>
    <name evidence="1" type="ORF">C8256_08530</name>
</gene>
<dbReference type="Proteomes" id="UP000240892">
    <property type="component" value="Unassembled WGS sequence"/>
</dbReference>
<accession>A0A2T2Y3R7</accession>